<proteinExistence type="predicted"/>
<dbReference type="OrthoDB" id="530463at2"/>
<dbReference type="Proteomes" id="UP000239576">
    <property type="component" value="Unassembled WGS sequence"/>
</dbReference>
<dbReference type="GO" id="GO:0016491">
    <property type="term" value="F:oxidoreductase activity"/>
    <property type="evidence" value="ECO:0007669"/>
    <property type="project" value="InterPro"/>
</dbReference>
<evidence type="ECO:0000256" key="1">
    <source>
        <dbReference type="SAM" id="Phobius"/>
    </source>
</evidence>
<name>A0A2T1EK09_9CYAN</name>
<keyword evidence="1" id="KW-0812">Transmembrane</keyword>
<dbReference type="EMBL" id="PVWK01000021">
    <property type="protein sequence ID" value="PSB33087.1"/>
    <property type="molecule type" value="Genomic_DNA"/>
</dbReference>
<evidence type="ECO:0000313" key="4">
    <source>
        <dbReference type="Proteomes" id="UP000239576"/>
    </source>
</evidence>
<evidence type="ECO:0000259" key="2">
    <source>
        <dbReference type="Pfam" id="PF04116"/>
    </source>
</evidence>
<sequence length="174" mass="20281">MLEAIARTLICQLMVAWLLLVLGDFFSTFCYHVPEHVFGSLHLKTHHSAKKTFRHYAILTFNMQVLLDGLLGALPYLLVAAALWSFSPIGVITGLLFGQFHVWWRHVNALGWQTPKPIVLLCQLLFITTPEQHWLHHQKTNMGFGDIFTFFEQPARAWMRLLRWLRLQLRYSPV</sequence>
<dbReference type="AlphaFoldDB" id="A0A2T1EK09"/>
<feature type="transmembrane region" description="Helical" evidence="1">
    <location>
        <begin position="73"/>
        <end position="97"/>
    </location>
</feature>
<dbReference type="GO" id="GO:0008610">
    <property type="term" value="P:lipid biosynthetic process"/>
    <property type="evidence" value="ECO:0007669"/>
    <property type="project" value="InterPro"/>
</dbReference>
<accession>A0A2T1EK09</accession>
<feature type="domain" description="Fatty acid hydroxylase" evidence="2">
    <location>
        <begin position="17"/>
        <end position="152"/>
    </location>
</feature>
<dbReference type="RefSeq" id="WP_106255149.1">
    <property type="nucleotide sequence ID" value="NZ_CAWNSW010000058.1"/>
</dbReference>
<dbReference type="InterPro" id="IPR006694">
    <property type="entry name" value="Fatty_acid_hydroxylase"/>
</dbReference>
<keyword evidence="1" id="KW-0472">Membrane</keyword>
<protein>
    <submittedName>
        <fullName evidence="3">Fatty acid hydroxylase</fullName>
    </submittedName>
</protein>
<evidence type="ECO:0000313" key="3">
    <source>
        <dbReference type="EMBL" id="PSB33087.1"/>
    </source>
</evidence>
<keyword evidence="4" id="KW-1185">Reference proteome</keyword>
<dbReference type="Pfam" id="PF04116">
    <property type="entry name" value="FA_hydroxylase"/>
    <property type="match status" value="1"/>
</dbReference>
<keyword evidence="1" id="KW-1133">Transmembrane helix</keyword>
<reference evidence="4" key="1">
    <citation type="submission" date="2018-02" db="EMBL/GenBank/DDBJ databases">
        <authorList>
            <person name="Moore K."/>
            <person name="Momper L."/>
        </authorList>
    </citation>
    <scope>NUCLEOTIDE SEQUENCE [LARGE SCALE GENOMIC DNA]</scope>
    <source>
        <strain evidence="4">ULC18</strain>
    </source>
</reference>
<organism evidence="3 4">
    <name type="scientific">Stenomitos frigidus ULC18</name>
    <dbReference type="NCBI Taxonomy" id="2107698"/>
    <lineage>
        <taxon>Bacteria</taxon>
        <taxon>Bacillati</taxon>
        <taxon>Cyanobacteriota</taxon>
        <taxon>Cyanophyceae</taxon>
        <taxon>Leptolyngbyales</taxon>
        <taxon>Leptolyngbyaceae</taxon>
        <taxon>Stenomitos</taxon>
    </lineage>
</organism>
<reference evidence="3 4" key="2">
    <citation type="submission" date="2018-03" db="EMBL/GenBank/DDBJ databases">
        <title>The ancient ancestry and fast evolution of plastids.</title>
        <authorList>
            <person name="Moore K.R."/>
            <person name="Magnabosco C."/>
            <person name="Momper L."/>
            <person name="Gold D.A."/>
            <person name="Bosak T."/>
            <person name="Fournier G.P."/>
        </authorList>
    </citation>
    <scope>NUCLEOTIDE SEQUENCE [LARGE SCALE GENOMIC DNA]</scope>
    <source>
        <strain evidence="3 4">ULC18</strain>
    </source>
</reference>
<gene>
    <name evidence="3" type="ORF">C7B82_04635</name>
</gene>
<dbReference type="GO" id="GO:0005506">
    <property type="term" value="F:iron ion binding"/>
    <property type="evidence" value="ECO:0007669"/>
    <property type="project" value="InterPro"/>
</dbReference>
<comment type="caution">
    <text evidence="3">The sequence shown here is derived from an EMBL/GenBank/DDBJ whole genome shotgun (WGS) entry which is preliminary data.</text>
</comment>